<feature type="compositionally biased region" description="Low complexity" evidence="1">
    <location>
        <begin position="138"/>
        <end position="147"/>
    </location>
</feature>
<dbReference type="Proteomes" id="UP000245086">
    <property type="component" value="Unassembled WGS sequence"/>
</dbReference>
<organism evidence="2 3">
    <name type="scientific">Candidatus Phycosocius bacilliformis</name>
    <dbReference type="NCBI Taxonomy" id="1445552"/>
    <lineage>
        <taxon>Bacteria</taxon>
        <taxon>Pseudomonadati</taxon>
        <taxon>Pseudomonadota</taxon>
        <taxon>Alphaproteobacteria</taxon>
        <taxon>Caulobacterales</taxon>
        <taxon>Caulobacterales incertae sedis</taxon>
        <taxon>Candidatus Phycosocius</taxon>
    </lineage>
</organism>
<comment type="caution">
    <text evidence="2">The sequence shown here is derived from an EMBL/GenBank/DDBJ whole genome shotgun (WGS) entry which is preliminary data.</text>
</comment>
<feature type="region of interest" description="Disordered" evidence="1">
    <location>
        <begin position="22"/>
        <end position="44"/>
    </location>
</feature>
<dbReference type="InterPro" id="IPR049851">
    <property type="entry name" value="Holdfast_HfaA"/>
</dbReference>
<keyword evidence="3" id="KW-1185">Reference proteome</keyword>
<name>A0A2P2EEI6_9PROT</name>
<sequence>MSLAALLAAVPAHAQQNRAGYANEFSRPYGTNPGDQNRPYDAGTRDLNGNRVIIDGRIVVGDDLSSLPLGLYNTGSGGMGFSGTGTAIGNQLNVNTTGSFNTVIVNSTQINNGNQTVIINGHTTATNTGNTNTTAGVGATTPAAHTTQPVLNGGLDF</sequence>
<accession>A0A2P2EEI6</accession>
<dbReference type="EMBL" id="BFBR01000016">
    <property type="protein sequence ID" value="GBF59468.1"/>
    <property type="molecule type" value="Genomic_DNA"/>
</dbReference>
<evidence type="ECO:0000256" key="1">
    <source>
        <dbReference type="SAM" id="MobiDB-lite"/>
    </source>
</evidence>
<gene>
    <name evidence="2" type="ORF">PbB2_03168</name>
</gene>
<feature type="region of interest" description="Disordered" evidence="1">
    <location>
        <begin position="138"/>
        <end position="157"/>
    </location>
</feature>
<evidence type="ECO:0008006" key="4">
    <source>
        <dbReference type="Google" id="ProtNLM"/>
    </source>
</evidence>
<proteinExistence type="predicted"/>
<reference evidence="2 3" key="1">
    <citation type="journal article" date="2018" name="Genome Announc.">
        <title>Draft Genome Sequence of "Candidatus Phycosocius bacilliformis," an Alphaproteobacterial Ectosymbiont of the Hydrocarbon-Producing Green Alga Botryococcus braunii.</title>
        <authorList>
            <person name="Tanabe Y."/>
            <person name="Yamaguchi H."/>
            <person name="Watanabe M.M."/>
        </authorList>
    </citation>
    <scope>NUCLEOTIDE SEQUENCE [LARGE SCALE GENOMIC DNA]</scope>
    <source>
        <strain evidence="2 3">BOTRYCO-2</strain>
    </source>
</reference>
<dbReference type="AlphaFoldDB" id="A0A2P2EEI6"/>
<dbReference type="NCBIfam" id="NF037934">
    <property type="entry name" value="holdfast_HfaA"/>
    <property type="match status" value="1"/>
</dbReference>
<protein>
    <recommendedName>
        <fullName evidence="4">Holdfast attachment protein HfaA</fullName>
    </recommendedName>
</protein>
<evidence type="ECO:0000313" key="3">
    <source>
        <dbReference type="Proteomes" id="UP000245086"/>
    </source>
</evidence>
<evidence type="ECO:0000313" key="2">
    <source>
        <dbReference type="EMBL" id="GBF59468.1"/>
    </source>
</evidence>